<dbReference type="Pfam" id="PF24124">
    <property type="entry name" value="YphA"/>
    <property type="match status" value="1"/>
</dbReference>
<proteinExistence type="predicted"/>
<accession>A0ABU3X828</accession>
<feature type="transmembrane region" description="Helical" evidence="1">
    <location>
        <begin position="160"/>
        <end position="179"/>
    </location>
</feature>
<evidence type="ECO:0000313" key="2">
    <source>
        <dbReference type="EMBL" id="MDV2683448.1"/>
    </source>
</evidence>
<feature type="transmembrane region" description="Helical" evidence="1">
    <location>
        <begin position="128"/>
        <end position="148"/>
    </location>
</feature>
<keyword evidence="1" id="KW-0812">Transmembrane</keyword>
<keyword evidence="3" id="KW-1185">Reference proteome</keyword>
<organism evidence="2 3">
    <name type="scientific">Alkalihalophilus lindianensis</name>
    <dbReference type="NCBI Taxonomy" id="1630542"/>
    <lineage>
        <taxon>Bacteria</taxon>
        <taxon>Bacillati</taxon>
        <taxon>Bacillota</taxon>
        <taxon>Bacilli</taxon>
        <taxon>Bacillales</taxon>
        <taxon>Bacillaceae</taxon>
        <taxon>Alkalihalophilus</taxon>
    </lineage>
</organism>
<gene>
    <name evidence="2" type="ORF">RYX56_03565</name>
</gene>
<protein>
    <submittedName>
        <fullName evidence="2">Uncharacterized protein</fullName>
    </submittedName>
</protein>
<keyword evidence="1" id="KW-1133">Transmembrane helix</keyword>
<dbReference type="RefSeq" id="WP_317120755.1">
    <property type="nucleotide sequence ID" value="NZ_JAWJBA010000001.1"/>
</dbReference>
<dbReference type="Proteomes" id="UP001287282">
    <property type="component" value="Unassembled WGS sequence"/>
</dbReference>
<evidence type="ECO:0000313" key="3">
    <source>
        <dbReference type="Proteomes" id="UP001287282"/>
    </source>
</evidence>
<evidence type="ECO:0000256" key="1">
    <source>
        <dbReference type="SAM" id="Phobius"/>
    </source>
</evidence>
<feature type="transmembrane region" description="Helical" evidence="1">
    <location>
        <begin position="6"/>
        <end position="21"/>
    </location>
</feature>
<sequence>MDGVYFYWVGWIYLCLITFFWPKNSRRTVVAIFMFTLLIVSPKFVTVQSIQVSLGYVFMIGVFYGYLTQMKTRSLLYILPTSLIVAASYASFQLVSIYDPVVHLIDGRFMSMAIVVTLSCIMTTKWSLRLLIAILGLLHGELLYGLTVSQTFMVYSFGEFYLLDVMALTSALIGSGWYLHHLSSIVHAWSKRRNSHHLSDELYLTKD</sequence>
<feature type="transmembrane region" description="Helical" evidence="1">
    <location>
        <begin position="50"/>
        <end position="67"/>
    </location>
</feature>
<comment type="caution">
    <text evidence="2">The sequence shown here is derived from an EMBL/GenBank/DDBJ whole genome shotgun (WGS) entry which is preliminary data.</text>
</comment>
<dbReference type="InterPro" id="IPR014617">
    <property type="entry name" value="YphA_Bacsu"/>
</dbReference>
<feature type="transmembrane region" description="Helical" evidence="1">
    <location>
        <begin position="74"/>
        <end position="95"/>
    </location>
</feature>
<feature type="transmembrane region" description="Helical" evidence="1">
    <location>
        <begin position="101"/>
        <end position="121"/>
    </location>
</feature>
<reference evidence="2 3" key="1">
    <citation type="submission" date="2023-10" db="EMBL/GenBank/DDBJ databases">
        <title>Screening of Alkalihalobacillus lindianensis BZ-TG-R113 and Its Alleviation of Salt Stress on Rapeseed Growth.</title>
        <authorList>
            <person name="Zhao B."/>
            <person name="Guo T."/>
        </authorList>
    </citation>
    <scope>NUCLEOTIDE SEQUENCE [LARGE SCALE GENOMIC DNA]</scope>
    <source>
        <strain evidence="2 3">BZ-TG-R113</strain>
    </source>
</reference>
<dbReference type="PIRSF" id="PIRSF036710">
    <property type="entry name" value="YphA_Bacsu"/>
    <property type="match status" value="1"/>
</dbReference>
<keyword evidence="1" id="KW-0472">Membrane</keyword>
<name>A0ABU3X828_9BACI</name>
<feature type="transmembrane region" description="Helical" evidence="1">
    <location>
        <begin position="28"/>
        <end position="44"/>
    </location>
</feature>
<dbReference type="EMBL" id="JAWJBA010000001">
    <property type="protein sequence ID" value="MDV2683448.1"/>
    <property type="molecule type" value="Genomic_DNA"/>
</dbReference>